<feature type="compositionally biased region" description="Polar residues" evidence="4">
    <location>
        <begin position="535"/>
        <end position="546"/>
    </location>
</feature>
<keyword evidence="2" id="KW-0378">Hydrolase</keyword>
<comment type="caution">
    <text evidence="5">The sequence shown here is derived from an EMBL/GenBank/DDBJ whole genome shotgun (WGS) entry which is preliminary data.</text>
</comment>
<evidence type="ECO:0000256" key="3">
    <source>
        <dbReference type="ARBA" id="ARBA00022839"/>
    </source>
</evidence>
<feature type="compositionally biased region" description="Low complexity" evidence="4">
    <location>
        <begin position="554"/>
        <end position="566"/>
    </location>
</feature>
<dbReference type="Proteomes" id="UP001583193">
    <property type="component" value="Unassembled WGS sequence"/>
</dbReference>
<organism evidence="5 6">
    <name type="scientific">Paecilomyces lecythidis</name>
    <dbReference type="NCBI Taxonomy" id="3004212"/>
    <lineage>
        <taxon>Eukaryota</taxon>
        <taxon>Fungi</taxon>
        <taxon>Dikarya</taxon>
        <taxon>Ascomycota</taxon>
        <taxon>Pezizomycotina</taxon>
        <taxon>Eurotiomycetes</taxon>
        <taxon>Eurotiomycetidae</taxon>
        <taxon>Eurotiales</taxon>
        <taxon>Thermoascaceae</taxon>
        <taxon>Paecilomyces</taxon>
    </lineage>
</organism>
<feature type="compositionally biased region" description="Polar residues" evidence="4">
    <location>
        <begin position="493"/>
        <end position="519"/>
    </location>
</feature>
<dbReference type="PANTHER" id="PTHR23240">
    <property type="entry name" value="DNA CROSS-LINK REPAIR PROTEIN PSO2/SNM1-RELATED"/>
    <property type="match status" value="1"/>
</dbReference>
<feature type="region of interest" description="Disordered" evidence="4">
    <location>
        <begin position="402"/>
        <end position="423"/>
    </location>
</feature>
<dbReference type="InterPro" id="IPR036866">
    <property type="entry name" value="RibonucZ/Hydroxyglut_hydro"/>
</dbReference>
<feature type="region of interest" description="Disordered" evidence="4">
    <location>
        <begin position="654"/>
        <end position="689"/>
    </location>
</feature>
<accession>A0ABR3Y057</accession>
<dbReference type="Pfam" id="PF23023">
    <property type="entry name" value="Anti-Pycsar_Apyc1"/>
    <property type="match status" value="1"/>
</dbReference>
<dbReference type="SUPFAM" id="SSF56281">
    <property type="entry name" value="Metallo-hydrolase/oxidoreductase"/>
    <property type="match status" value="1"/>
</dbReference>
<feature type="compositionally biased region" description="Polar residues" evidence="4">
    <location>
        <begin position="791"/>
        <end position="804"/>
    </location>
</feature>
<protein>
    <recommendedName>
        <fullName evidence="7">Metallo-beta-lactamase domain-containing protein</fullName>
    </recommendedName>
</protein>
<evidence type="ECO:0000256" key="4">
    <source>
        <dbReference type="SAM" id="MobiDB-lite"/>
    </source>
</evidence>
<feature type="compositionally biased region" description="Polar residues" evidence="4">
    <location>
        <begin position="402"/>
        <end position="412"/>
    </location>
</feature>
<evidence type="ECO:0000256" key="1">
    <source>
        <dbReference type="ARBA" id="ARBA00022722"/>
    </source>
</evidence>
<reference evidence="5 6" key="1">
    <citation type="journal article" date="2024" name="IMA Fungus">
        <title>IMA Genome - F19 : A genome assembly and annotation guide to empower mycologists, including annotated draft genome sequences of Ceratocystis pirilliformis, Diaporthe australafricana, Fusarium ophioides, Paecilomyces lecythidis, and Sporothrix stenoceras.</title>
        <authorList>
            <person name="Aylward J."/>
            <person name="Wilson A.M."/>
            <person name="Visagie C.M."/>
            <person name="Spraker J."/>
            <person name="Barnes I."/>
            <person name="Buitendag C."/>
            <person name="Ceriani C."/>
            <person name="Del Mar Angel L."/>
            <person name="du Plessis D."/>
            <person name="Fuchs T."/>
            <person name="Gasser K."/>
            <person name="Kramer D."/>
            <person name="Li W."/>
            <person name="Munsamy K."/>
            <person name="Piso A."/>
            <person name="Price J.L."/>
            <person name="Sonnekus B."/>
            <person name="Thomas C."/>
            <person name="van der Nest A."/>
            <person name="van Dijk A."/>
            <person name="van Heerden A."/>
            <person name="van Vuuren N."/>
            <person name="Yilmaz N."/>
            <person name="Duong T.A."/>
            <person name="van der Merwe N.A."/>
            <person name="Wingfield M.J."/>
            <person name="Wingfield B.D."/>
        </authorList>
    </citation>
    <scope>NUCLEOTIDE SEQUENCE [LARGE SCALE GENOMIC DNA]</scope>
    <source>
        <strain evidence="5 6">CMW 18167</strain>
    </source>
</reference>
<feature type="region of interest" description="Disordered" evidence="4">
    <location>
        <begin position="493"/>
        <end position="623"/>
    </location>
</feature>
<feature type="region of interest" description="Disordered" evidence="4">
    <location>
        <begin position="702"/>
        <end position="812"/>
    </location>
</feature>
<feature type="compositionally biased region" description="Low complexity" evidence="4">
    <location>
        <begin position="721"/>
        <end position="731"/>
    </location>
</feature>
<feature type="compositionally biased region" description="Basic and acidic residues" evidence="4">
    <location>
        <begin position="413"/>
        <end position="423"/>
    </location>
</feature>
<dbReference type="PANTHER" id="PTHR23240:SF8">
    <property type="entry name" value="PROTEIN ARTEMIS"/>
    <property type="match status" value="1"/>
</dbReference>
<keyword evidence="1" id="KW-0540">Nuclease</keyword>
<evidence type="ECO:0000256" key="2">
    <source>
        <dbReference type="ARBA" id="ARBA00022801"/>
    </source>
</evidence>
<name>A0ABR3Y057_9EURO</name>
<feature type="compositionally biased region" description="Polar residues" evidence="4">
    <location>
        <begin position="732"/>
        <end position="751"/>
    </location>
</feature>
<dbReference type="EMBL" id="JAVDPF010000007">
    <property type="protein sequence ID" value="KAL1881656.1"/>
    <property type="molecule type" value="Genomic_DNA"/>
</dbReference>
<keyword evidence="6" id="KW-1185">Reference proteome</keyword>
<sequence length="812" mass="91790">MSTFDGIVEEFPFIRIDYFRKNPDRPPPLACFLSHVHSDHLQGLESLRSPFVYCSAATRELLLRIEKYPHRMNFSKGILESRKQHYKHLAKLLRPIPLNTPTVIELTPRLRIRVTLLDANHCLGAVMFLIEGDGKAVLYTGDIRAETWWVNGLVRHPVLIPYTLGSKRLDKIYLDTTFAIKSDVYRSFPSKAEGLRELLEKVHAYPEDTIFYLRAWTFGYEDVWLALATALDSKIHVDRYQRGLYQSLYPQDRKIPEAAFLCGFDLGNNFTPGCLTDDESCRIHSCEPGMFCPVIASGKAVYITPIVTRNDDTEVPEIGIGGRGGDLYQSHELELPDETSVEQLKKLCLEHIPDVDTFTRTKEALLEAFRSKKKTLSLDKYGLKDENDISLRKLVDVLSHGQSFDTNGTQNEQRLKPDGYRGSEHELPKQIVKLCELVAAFRPRDIFPCTVDPDNWSEDVSMARLFGHLCSADIFSHDEYMYKLISEQQETRQQVQHASLSTQPSRHSEHSSQMSQAALYQSAMGPFGHDGVLETHNQLPKTSASDSPHLRNDPPSSLSTSSMVSPFQKDTNAASDHHPNMNRKHLLPDHETANSPQQGHQEQPPKAPHPIPERTESARKSRNQLRKAWYEMETLRKQGKWHVHNEPLPTWWPTEEEDHYHDESSDDGSDVAGRNHISHPAPENHSTTDMDVTSIDIDMNSDADADADTHLPDSQTSNNPSLSLSISLSESAFDSQDQPLPSTATSGHQLATNNTNNNDTDDRPSGPTKRKRSPDSSIRNRIRAYHAARSGSWSEVSLLSAGNNHTEEEMEL</sequence>
<evidence type="ECO:0008006" key="7">
    <source>
        <dbReference type="Google" id="ProtNLM"/>
    </source>
</evidence>
<proteinExistence type="predicted"/>
<keyword evidence="3" id="KW-0269">Exonuclease</keyword>
<evidence type="ECO:0000313" key="6">
    <source>
        <dbReference type="Proteomes" id="UP001583193"/>
    </source>
</evidence>
<dbReference type="Gene3D" id="3.60.15.10">
    <property type="entry name" value="Ribonuclease Z/Hydroxyacylglutathione hydrolase-like"/>
    <property type="match status" value="1"/>
</dbReference>
<gene>
    <name evidence="5" type="ORF">Plec18167_003254</name>
</gene>
<evidence type="ECO:0000313" key="5">
    <source>
        <dbReference type="EMBL" id="KAL1881656.1"/>
    </source>
</evidence>